<dbReference type="PROSITE" id="PS51257">
    <property type="entry name" value="PROKAR_LIPOPROTEIN"/>
    <property type="match status" value="1"/>
</dbReference>
<dbReference type="AlphaFoldDB" id="A0A1W2AID6"/>
<feature type="signal peptide" evidence="5">
    <location>
        <begin position="1"/>
        <end position="29"/>
    </location>
</feature>
<evidence type="ECO:0000256" key="1">
    <source>
        <dbReference type="ARBA" id="ARBA00010333"/>
    </source>
</evidence>
<dbReference type="SUPFAM" id="SSF53850">
    <property type="entry name" value="Periplasmic binding protein-like II"/>
    <property type="match status" value="1"/>
</dbReference>
<evidence type="ECO:0000256" key="4">
    <source>
        <dbReference type="RuleBase" id="RU003744"/>
    </source>
</evidence>
<keyword evidence="3 5" id="KW-0732">Signal</keyword>
<dbReference type="GO" id="GO:0005576">
    <property type="term" value="C:extracellular region"/>
    <property type="evidence" value="ECO:0007669"/>
    <property type="project" value="TreeGrafter"/>
</dbReference>
<keyword evidence="2" id="KW-0813">Transport</keyword>
<reference evidence="8" key="1">
    <citation type="submission" date="2017-04" db="EMBL/GenBank/DDBJ databases">
        <authorList>
            <person name="Varghese N."/>
            <person name="Submissions S."/>
        </authorList>
    </citation>
    <scope>NUCLEOTIDE SEQUENCE [LARGE SCALE GENOMIC DNA]</scope>
    <source>
        <strain evidence="8">DSM 44073</strain>
    </source>
</reference>
<dbReference type="SMART" id="SM00062">
    <property type="entry name" value="PBPb"/>
    <property type="match status" value="1"/>
</dbReference>
<evidence type="ECO:0000256" key="3">
    <source>
        <dbReference type="ARBA" id="ARBA00022729"/>
    </source>
</evidence>
<dbReference type="Gene3D" id="3.40.190.10">
    <property type="entry name" value="Periplasmic binding protein-like II"/>
    <property type="match status" value="2"/>
</dbReference>
<evidence type="ECO:0000256" key="5">
    <source>
        <dbReference type="SAM" id="SignalP"/>
    </source>
</evidence>
<dbReference type="EMBL" id="FWYC01000003">
    <property type="protein sequence ID" value="SMC60465.1"/>
    <property type="molecule type" value="Genomic_DNA"/>
</dbReference>
<organism evidence="7 8">
    <name type="scientific">Lentzea albidocapillata</name>
    <dbReference type="NCBI Taxonomy" id="40571"/>
    <lineage>
        <taxon>Bacteria</taxon>
        <taxon>Bacillati</taxon>
        <taxon>Actinomycetota</taxon>
        <taxon>Actinomycetes</taxon>
        <taxon>Pseudonocardiales</taxon>
        <taxon>Pseudonocardiaceae</taxon>
        <taxon>Lentzea</taxon>
    </lineage>
</organism>
<proteinExistence type="inferred from homology"/>
<gene>
    <name evidence="7" type="ORF">SAMN05660733_00709</name>
</gene>
<comment type="similarity">
    <text evidence="1 4">Belongs to the bacterial solute-binding protein 3 family.</text>
</comment>
<evidence type="ECO:0000313" key="7">
    <source>
        <dbReference type="EMBL" id="SMC60465.1"/>
    </source>
</evidence>
<feature type="chain" id="PRO_5013366105" evidence="5">
    <location>
        <begin position="30"/>
        <end position="286"/>
    </location>
</feature>
<dbReference type="PROSITE" id="PS01039">
    <property type="entry name" value="SBP_BACTERIAL_3"/>
    <property type="match status" value="1"/>
</dbReference>
<dbReference type="Proteomes" id="UP000192840">
    <property type="component" value="Unassembled WGS sequence"/>
</dbReference>
<sequence length="286" mass="30829">MKVISHRRCWGIVALLAALLAVAGCTSSAGSTAGGSTLDHVKKQGVLKAGIRSDNPPHSSIDANGQHVGFDVDIANAVAKSLGVRLEIVKVDELTRISFLEKGTIDIAVASMSKTRKRAEKIDFSQTYFRSFQTFLVRKDTARSLEDLVGKSVAMDRGSSAIGNWKSWLSGKGHSGEPKIEEFSDKRAAAESVRQGNLAGYAEDYEILAGFAKNDPGLVVLDQPIGVKLDGIGIRRGDSQMRAAVDFALQDLSAAGEWQKIYDRWFGPSSNTPVPVQGELEVWPRG</sequence>
<evidence type="ECO:0000256" key="2">
    <source>
        <dbReference type="ARBA" id="ARBA00022448"/>
    </source>
</evidence>
<dbReference type="GO" id="GO:0006865">
    <property type="term" value="P:amino acid transport"/>
    <property type="evidence" value="ECO:0007669"/>
    <property type="project" value="TreeGrafter"/>
</dbReference>
<evidence type="ECO:0000313" key="8">
    <source>
        <dbReference type="Proteomes" id="UP000192840"/>
    </source>
</evidence>
<evidence type="ECO:0000259" key="6">
    <source>
        <dbReference type="SMART" id="SM00062"/>
    </source>
</evidence>
<keyword evidence="8" id="KW-1185">Reference proteome</keyword>
<dbReference type="InterPro" id="IPR051455">
    <property type="entry name" value="Bact_solute-bind_prot3"/>
</dbReference>
<dbReference type="PANTHER" id="PTHR30085:SF6">
    <property type="entry name" value="ABC TRANSPORTER GLUTAMINE-BINDING PROTEIN GLNH"/>
    <property type="match status" value="1"/>
</dbReference>
<feature type="domain" description="Solute-binding protein family 3/N-terminal" evidence="6">
    <location>
        <begin position="46"/>
        <end position="269"/>
    </location>
</feature>
<dbReference type="GO" id="GO:0030288">
    <property type="term" value="C:outer membrane-bounded periplasmic space"/>
    <property type="evidence" value="ECO:0007669"/>
    <property type="project" value="TreeGrafter"/>
</dbReference>
<dbReference type="Pfam" id="PF00497">
    <property type="entry name" value="SBP_bac_3"/>
    <property type="match status" value="1"/>
</dbReference>
<protein>
    <submittedName>
        <fullName evidence="7">Polar amino acid transport system substrate-binding protein</fullName>
    </submittedName>
</protein>
<dbReference type="STRING" id="40571.SAMN05660733_00709"/>
<dbReference type="InterPro" id="IPR001638">
    <property type="entry name" value="Solute-binding_3/MltF_N"/>
</dbReference>
<name>A0A1W2AID6_9PSEU</name>
<dbReference type="eggNOG" id="COG0834">
    <property type="taxonomic scope" value="Bacteria"/>
</dbReference>
<dbReference type="InterPro" id="IPR018313">
    <property type="entry name" value="SBP_3_CS"/>
</dbReference>
<dbReference type="PANTHER" id="PTHR30085">
    <property type="entry name" value="AMINO ACID ABC TRANSPORTER PERMEASE"/>
    <property type="match status" value="1"/>
</dbReference>
<accession>A0A1W2AID6</accession>